<keyword evidence="12 14" id="KW-0670">Pyruvate</keyword>
<dbReference type="GO" id="GO:0005524">
    <property type="term" value="F:ATP binding"/>
    <property type="evidence" value="ECO:0007669"/>
    <property type="project" value="UniProtKB-KW"/>
</dbReference>
<evidence type="ECO:0000313" key="14">
    <source>
        <dbReference type="EMBL" id="KMO84625.1"/>
    </source>
</evidence>
<dbReference type="InterPro" id="IPR040442">
    <property type="entry name" value="Pyrv_kinase-like_dom_sf"/>
</dbReference>
<dbReference type="UniPathway" id="UPA00109">
    <property type="reaction ID" value="UER00188"/>
</dbReference>
<keyword evidence="8 14" id="KW-0418">Kinase</keyword>
<dbReference type="InterPro" id="IPR015793">
    <property type="entry name" value="Pyrv_Knase_brl"/>
</dbReference>
<evidence type="ECO:0000256" key="11">
    <source>
        <dbReference type="ARBA" id="ARBA00023152"/>
    </source>
</evidence>
<keyword evidence="5 14" id="KW-0808">Transferase</keyword>
<feature type="domain" description="Pyruvate kinase barrel" evidence="13">
    <location>
        <begin position="340"/>
        <end position="573"/>
    </location>
</feature>
<evidence type="ECO:0000256" key="8">
    <source>
        <dbReference type="ARBA" id="ARBA00022777"/>
    </source>
</evidence>
<dbReference type="GO" id="GO:0030955">
    <property type="term" value="F:potassium ion binding"/>
    <property type="evidence" value="ECO:0007669"/>
    <property type="project" value="InterPro"/>
</dbReference>
<gene>
    <name evidence="14" type="primary">pyk_1</name>
    <name evidence="14" type="ORF">MCHUDSM44219_00495</name>
</gene>
<dbReference type="GO" id="GO:0016301">
    <property type="term" value="F:kinase activity"/>
    <property type="evidence" value="ECO:0007669"/>
    <property type="project" value="UniProtKB-KW"/>
</dbReference>
<dbReference type="Pfam" id="PF00224">
    <property type="entry name" value="PK"/>
    <property type="match status" value="2"/>
</dbReference>
<evidence type="ECO:0000256" key="9">
    <source>
        <dbReference type="ARBA" id="ARBA00022840"/>
    </source>
</evidence>
<evidence type="ECO:0000256" key="4">
    <source>
        <dbReference type="ARBA" id="ARBA00012142"/>
    </source>
</evidence>
<dbReference type="InterPro" id="IPR011037">
    <property type="entry name" value="Pyrv_Knase-like_insert_dom_sf"/>
</dbReference>
<dbReference type="Gene3D" id="2.40.33.10">
    <property type="entry name" value="PK beta-barrel domain-like"/>
    <property type="match status" value="2"/>
</dbReference>
<dbReference type="RefSeq" id="WP_048416632.1">
    <property type="nucleotide sequence ID" value="NZ_JYNX01000013.1"/>
</dbReference>
<keyword evidence="7" id="KW-0547">Nucleotide-binding</keyword>
<evidence type="ECO:0000313" key="15">
    <source>
        <dbReference type="Proteomes" id="UP000036176"/>
    </source>
</evidence>
<evidence type="ECO:0000256" key="7">
    <source>
        <dbReference type="ARBA" id="ARBA00022741"/>
    </source>
</evidence>
<dbReference type="InterPro" id="IPR015806">
    <property type="entry name" value="Pyrv_Knase_insert_dom_sf"/>
</dbReference>
<evidence type="ECO:0000256" key="5">
    <source>
        <dbReference type="ARBA" id="ARBA00022679"/>
    </source>
</evidence>
<dbReference type="EMBL" id="JYNX01000013">
    <property type="protein sequence ID" value="KMO84625.1"/>
    <property type="molecule type" value="Genomic_DNA"/>
</dbReference>
<evidence type="ECO:0000259" key="13">
    <source>
        <dbReference type="Pfam" id="PF00224"/>
    </source>
</evidence>
<accession>A0A0J6WMN1</accession>
<comment type="cofactor">
    <cofactor evidence="1">
        <name>K(+)</name>
        <dbReference type="ChEBI" id="CHEBI:29103"/>
    </cofactor>
</comment>
<dbReference type="Proteomes" id="UP000036176">
    <property type="component" value="Unassembled WGS sequence"/>
</dbReference>
<evidence type="ECO:0000256" key="10">
    <source>
        <dbReference type="ARBA" id="ARBA00022842"/>
    </source>
</evidence>
<dbReference type="GO" id="GO:0004743">
    <property type="term" value="F:pyruvate kinase activity"/>
    <property type="evidence" value="ECO:0007669"/>
    <property type="project" value="UniProtKB-EC"/>
</dbReference>
<protein>
    <recommendedName>
        <fullName evidence="4">pyruvate kinase</fullName>
        <ecNumber evidence="4">2.7.1.40</ecNumber>
    </recommendedName>
</protein>
<dbReference type="InterPro" id="IPR015813">
    <property type="entry name" value="Pyrv/PenolPyrv_kinase-like_dom"/>
</dbReference>
<keyword evidence="15" id="KW-1185">Reference proteome</keyword>
<dbReference type="OrthoDB" id="9812123at2"/>
<evidence type="ECO:0000256" key="1">
    <source>
        <dbReference type="ARBA" id="ARBA00001958"/>
    </source>
</evidence>
<keyword evidence="9" id="KW-0067">ATP-binding</keyword>
<evidence type="ECO:0000256" key="6">
    <source>
        <dbReference type="ARBA" id="ARBA00022723"/>
    </source>
</evidence>
<organism evidence="14 15">
    <name type="scientific">Mycolicibacterium chubuense</name>
    <name type="common">Mycobacterium chubuense</name>
    <dbReference type="NCBI Taxonomy" id="1800"/>
    <lineage>
        <taxon>Bacteria</taxon>
        <taxon>Bacillati</taxon>
        <taxon>Actinomycetota</taxon>
        <taxon>Actinomycetes</taxon>
        <taxon>Mycobacteriales</taxon>
        <taxon>Mycobacteriaceae</taxon>
        <taxon>Mycolicibacterium</taxon>
    </lineage>
</organism>
<comment type="caution">
    <text evidence="14">The sequence shown here is derived from an EMBL/GenBank/DDBJ whole genome shotgun (WGS) entry which is preliminary data.</text>
</comment>
<comment type="pathway">
    <text evidence="2">Carbohydrate degradation; glycolysis; pyruvate from D-glyceraldehyde 3-phosphate: step 5/5.</text>
</comment>
<dbReference type="EC" id="2.7.1.40" evidence="4"/>
<feature type="domain" description="Pyruvate kinase barrel" evidence="13">
    <location>
        <begin position="142"/>
        <end position="227"/>
    </location>
</feature>
<evidence type="ECO:0000256" key="2">
    <source>
        <dbReference type="ARBA" id="ARBA00004997"/>
    </source>
</evidence>
<name>A0A0J6WMN1_MYCCU</name>
<dbReference type="PANTHER" id="PTHR11817">
    <property type="entry name" value="PYRUVATE KINASE"/>
    <property type="match status" value="1"/>
</dbReference>
<dbReference type="InterPro" id="IPR001697">
    <property type="entry name" value="Pyr_Knase"/>
</dbReference>
<dbReference type="NCBIfam" id="NF011314">
    <property type="entry name" value="PRK14725.1"/>
    <property type="match status" value="1"/>
</dbReference>
<evidence type="ECO:0000256" key="3">
    <source>
        <dbReference type="ARBA" id="ARBA00008663"/>
    </source>
</evidence>
<dbReference type="AlphaFoldDB" id="A0A0J6WMN1"/>
<keyword evidence="10" id="KW-0460">Magnesium</keyword>
<dbReference type="Gene3D" id="3.20.20.60">
    <property type="entry name" value="Phosphoenolpyruvate-binding domains"/>
    <property type="match status" value="2"/>
</dbReference>
<dbReference type="PATRIC" id="fig|1800.3.peg.501"/>
<dbReference type="SUPFAM" id="SSF51621">
    <property type="entry name" value="Phosphoenolpyruvate/pyruvate domain"/>
    <property type="match status" value="1"/>
</dbReference>
<evidence type="ECO:0000256" key="12">
    <source>
        <dbReference type="ARBA" id="ARBA00023317"/>
    </source>
</evidence>
<dbReference type="GO" id="GO:0000287">
    <property type="term" value="F:magnesium ion binding"/>
    <property type="evidence" value="ECO:0007669"/>
    <property type="project" value="InterPro"/>
</dbReference>
<keyword evidence="11" id="KW-0324">Glycolysis</keyword>
<proteinExistence type="inferred from homology"/>
<dbReference type="SUPFAM" id="SSF50800">
    <property type="entry name" value="PK beta-barrel domain-like"/>
    <property type="match status" value="1"/>
</dbReference>
<keyword evidence="6" id="KW-0479">Metal-binding</keyword>
<comment type="similarity">
    <text evidence="3">Belongs to the pyruvate kinase family.</text>
</comment>
<sequence>MSLSREVGSAAGGDTQSELARLVERLDNLLERLAAAEAEWSEQIGATAPEYRSSARNLAHNWAIREIDLRDVQQRLAHFGLSSLGRSEPHVEATLRLVRSALLAMLDDSWCPPAPSAIGPEEGRELLAARTAALLGPVPVSRETRIMVTLPSEAAADADLVERLVRRGMDVARINCAHDDPAAWRAMAEHVRAANVKAARRCLIAMDLAGPKVRTGPITPGPAVVKLRPHRDALGHVVAPVRAWFTAADRMIPAVAPDMTTVPVTAAWLARRRVGDGLRVRDTRGAKRTLRLTDVADGGAVACSDRTVYLATGTVVRVDGCDDPTEIGALPRREQYLVVRPGDTLSVVRDCTPVPPDAGRIGCTLPEVFGSARAGDRILFDDGRIGATITAVTPDALQVRIDRAAQTGSALRAGKGINVPDTALSVSALTDKDVDDLATAVDIADLVEMSFVQDPVDVLRLHDALDRRGGHHVGIVLKIETRRAFERLPDLLASAMRRPTVGVMIARGDLAVEVGYQRLAEVQEEILWLCEAAHLPVIWATQVLEQLATSGLPSRAEISDAAMGERAECVMLNKGAHIEDAVVVLDDILSRMAEHHFKENALLPQLHSWYPVECSGSPK</sequence>
<reference evidence="14 15" key="1">
    <citation type="journal article" date="2015" name="Genome Biol. Evol.">
        <title>Characterization of Three Mycobacterium spp. with Potential Use in Bioremediation by Genome Sequencing and Comparative Genomics.</title>
        <authorList>
            <person name="Das S."/>
            <person name="Pettersson B.M."/>
            <person name="Behra P.R."/>
            <person name="Ramesh M."/>
            <person name="Dasgupta S."/>
            <person name="Bhattacharya A."/>
            <person name="Kirsebom L.A."/>
        </authorList>
    </citation>
    <scope>NUCLEOTIDE SEQUENCE [LARGE SCALE GENOMIC DNA]</scope>
    <source>
        <strain evidence="14 15">DSM 44219</strain>
    </source>
</reference>